<feature type="compositionally biased region" description="Basic and acidic residues" evidence="1">
    <location>
        <begin position="88"/>
        <end position="98"/>
    </location>
</feature>
<evidence type="ECO:0000256" key="1">
    <source>
        <dbReference type="SAM" id="MobiDB-lite"/>
    </source>
</evidence>
<proteinExistence type="predicted"/>
<comment type="caution">
    <text evidence="2">The sequence shown here is derived from an EMBL/GenBank/DDBJ whole genome shotgun (WGS) entry which is preliminary data.</text>
</comment>
<protein>
    <submittedName>
        <fullName evidence="2">Uncharacterized protein</fullName>
    </submittedName>
</protein>
<evidence type="ECO:0000313" key="3">
    <source>
        <dbReference type="Proteomes" id="UP000266673"/>
    </source>
</evidence>
<keyword evidence="3" id="KW-1185">Reference proteome</keyword>
<dbReference type="Proteomes" id="UP000266673">
    <property type="component" value="Unassembled WGS sequence"/>
</dbReference>
<organism evidence="2 3">
    <name type="scientific">Gigaspora rosea</name>
    <dbReference type="NCBI Taxonomy" id="44941"/>
    <lineage>
        <taxon>Eukaryota</taxon>
        <taxon>Fungi</taxon>
        <taxon>Fungi incertae sedis</taxon>
        <taxon>Mucoromycota</taxon>
        <taxon>Glomeromycotina</taxon>
        <taxon>Glomeromycetes</taxon>
        <taxon>Diversisporales</taxon>
        <taxon>Gigasporaceae</taxon>
        <taxon>Gigaspora</taxon>
    </lineage>
</organism>
<feature type="compositionally biased region" description="Basic and acidic residues" evidence="1">
    <location>
        <begin position="69"/>
        <end position="78"/>
    </location>
</feature>
<sequence>MCLRETKTLDHIVECEESTEENSVMKKRKNLVKGLLSKEMLQDFNRNLELKMNEWEETQNIITKVKQKRKDDQHGCSERKKKVRLGQRKLEEKENRSSQKVELIRKKSKVLRKALNIVKNIVYNNIKPAWSSVIGACIKDRK</sequence>
<dbReference type="EMBL" id="QKWP01000231">
    <property type="protein sequence ID" value="RIB24087.1"/>
    <property type="molecule type" value="Genomic_DNA"/>
</dbReference>
<dbReference type="AlphaFoldDB" id="A0A397VRX8"/>
<evidence type="ECO:0000313" key="2">
    <source>
        <dbReference type="EMBL" id="RIB24087.1"/>
    </source>
</evidence>
<name>A0A397VRX8_9GLOM</name>
<reference evidence="2 3" key="1">
    <citation type="submission" date="2018-06" db="EMBL/GenBank/DDBJ databases">
        <title>Comparative genomics reveals the genomic features of Rhizophagus irregularis, R. cerebriforme, R. diaphanum and Gigaspora rosea, and their symbiotic lifestyle signature.</title>
        <authorList>
            <person name="Morin E."/>
            <person name="San Clemente H."/>
            <person name="Chen E.C.H."/>
            <person name="De La Providencia I."/>
            <person name="Hainaut M."/>
            <person name="Kuo A."/>
            <person name="Kohler A."/>
            <person name="Murat C."/>
            <person name="Tang N."/>
            <person name="Roy S."/>
            <person name="Loubradou J."/>
            <person name="Henrissat B."/>
            <person name="Grigoriev I.V."/>
            <person name="Corradi N."/>
            <person name="Roux C."/>
            <person name="Martin F.M."/>
        </authorList>
    </citation>
    <scope>NUCLEOTIDE SEQUENCE [LARGE SCALE GENOMIC DNA]</scope>
    <source>
        <strain evidence="2 3">DAOM 194757</strain>
    </source>
</reference>
<accession>A0A397VRX8</accession>
<feature type="region of interest" description="Disordered" evidence="1">
    <location>
        <begin position="66"/>
        <end position="98"/>
    </location>
</feature>
<gene>
    <name evidence="2" type="ORF">C2G38_2169546</name>
</gene>